<dbReference type="Proteomes" id="UP000005632">
    <property type="component" value="Chromosome"/>
</dbReference>
<evidence type="ECO:0000313" key="1">
    <source>
        <dbReference type="EMBL" id="AEV30168.1"/>
    </source>
</evidence>
<dbReference type="HOGENOM" id="CLU_2958419_0_0_12"/>
<accession>G8QSY6</accession>
<dbReference type="AlphaFoldDB" id="G8QSY6"/>
<protein>
    <submittedName>
        <fullName evidence="1">Uncharacterized protein</fullName>
    </submittedName>
</protein>
<reference evidence="1 2" key="1">
    <citation type="submission" date="2011-11" db="EMBL/GenBank/DDBJ databases">
        <title>Complete sequence of Spirochaeta sp. grapes.</title>
        <authorList>
            <consortium name="US DOE Joint Genome Institute"/>
            <person name="Lucas S."/>
            <person name="Han J."/>
            <person name="Lapidus A."/>
            <person name="Cheng J.-F."/>
            <person name="Goodwin L."/>
            <person name="Pitluck S."/>
            <person name="Peters L."/>
            <person name="Ovchinnikova G."/>
            <person name="Munk A.C."/>
            <person name="Detter J.C."/>
            <person name="Han C."/>
            <person name="Tapia R."/>
            <person name="Land M."/>
            <person name="Hauser L."/>
            <person name="Kyrpides N."/>
            <person name="Ivanova N."/>
            <person name="Pagani I."/>
            <person name="Ritalahtilisa K."/>
            <person name="Loeffler F."/>
            <person name="Woyke T."/>
        </authorList>
    </citation>
    <scope>NUCLEOTIDE SEQUENCE [LARGE SCALE GENOMIC DNA]</scope>
    <source>
        <strain evidence="2">ATCC BAA-1885 / DSM 22778 / Grapes</strain>
    </source>
</reference>
<sequence>MVSQLYPEEVALLLESKPLGENELSEGQRQQESNPVSLEAFVSKNDHWTLKNRIGVSKV</sequence>
<proteinExistence type="predicted"/>
<gene>
    <name evidence="1" type="ordered locus">SpiGrapes_2397</name>
</gene>
<evidence type="ECO:0000313" key="2">
    <source>
        <dbReference type="Proteomes" id="UP000005632"/>
    </source>
</evidence>
<name>G8QSY6_SPHPG</name>
<keyword evidence="2" id="KW-1185">Reference proteome</keyword>
<organism evidence="1 2">
    <name type="scientific">Sphaerochaeta pleomorpha (strain ATCC BAA-1885 / DSM 22778 / Grapes)</name>
    <dbReference type="NCBI Taxonomy" id="158190"/>
    <lineage>
        <taxon>Bacteria</taxon>
        <taxon>Pseudomonadati</taxon>
        <taxon>Spirochaetota</taxon>
        <taxon>Spirochaetia</taxon>
        <taxon>Spirochaetales</taxon>
        <taxon>Sphaerochaetaceae</taxon>
        <taxon>Sphaerochaeta</taxon>
    </lineage>
</organism>
<dbReference type="EMBL" id="CP003155">
    <property type="protein sequence ID" value="AEV30168.1"/>
    <property type="molecule type" value="Genomic_DNA"/>
</dbReference>
<dbReference type="KEGG" id="sgp:SpiGrapes_2397"/>